<name>A0A6A0A8P3_HAELA</name>
<evidence type="ECO:0000313" key="3">
    <source>
        <dbReference type="Proteomes" id="UP000485058"/>
    </source>
</evidence>
<dbReference type="EMBL" id="BLLF01004170">
    <property type="protein sequence ID" value="GFH29080.1"/>
    <property type="molecule type" value="Genomic_DNA"/>
</dbReference>
<protein>
    <submittedName>
        <fullName evidence="2">Uncharacterized protein</fullName>
    </submittedName>
</protein>
<gene>
    <name evidence="2" type="ORF">HaLaN_27676</name>
</gene>
<sequence>SFTCPDDGWFSWSYKADGTRTGCCKAGTVGQCPSASCMGENSLTQLSSPTVCGRNSDTISYDSSSGLITCTQPDTQLSVSCQLYNAGCNARNGGTYCLGSVSKTNSGAADVAFYGKPCVTLGGTAAFRICSSPANPPAITMSCVQSSTPSFKVSWTPPNGVQLQSLQVTAVDGNVCDTLSSSAMGGGSGSKSYSGSCGSTNLPSNGGFVVAAQASYTLSPLDDNAVSGDSGQFLAWAQQIACQASPGSSSSAAPAGSSSSTSPLTPAAMASSDAGSLAKALLVAIAQACGTSGPVVTAVAMSLSQSGSATGVFRQAVAQAYAQSSAGMALTLARAVASAQAQSNVNSAAAIVVDAITAGGEESQAFAAGLAVGIKQLGLPAVGQIVAVVQSLASTQGNGLLLAQALAAAQVAQSSWPSSPGASQSAPSGGGPVPASPLPRKIAPAASGASASGNISGSGMTPEEERMTSQAMSDAMSLLQQAKTFLPIKSARRNSAGALRSCVSGWHALPLVTLLVFRKYTTLGHTRMCCVMSGRGMAWKVYGMLQDVYRTSAPKQDWYEPELAVVAAGVAGAA</sequence>
<reference evidence="2 3" key="1">
    <citation type="submission" date="2020-02" db="EMBL/GenBank/DDBJ databases">
        <title>Draft genome sequence of Haematococcus lacustris strain NIES-144.</title>
        <authorList>
            <person name="Morimoto D."/>
            <person name="Nakagawa S."/>
            <person name="Yoshida T."/>
            <person name="Sawayama S."/>
        </authorList>
    </citation>
    <scope>NUCLEOTIDE SEQUENCE [LARGE SCALE GENOMIC DNA]</scope>
    <source>
        <strain evidence="2 3">NIES-144</strain>
    </source>
</reference>
<feature type="region of interest" description="Disordered" evidence="1">
    <location>
        <begin position="416"/>
        <end position="472"/>
    </location>
</feature>
<evidence type="ECO:0000256" key="1">
    <source>
        <dbReference type="SAM" id="MobiDB-lite"/>
    </source>
</evidence>
<organism evidence="2 3">
    <name type="scientific">Haematococcus lacustris</name>
    <name type="common">Green alga</name>
    <name type="synonym">Haematococcus pluvialis</name>
    <dbReference type="NCBI Taxonomy" id="44745"/>
    <lineage>
        <taxon>Eukaryota</taxon>
        <taxon>Viridiplantae</taxon>
        <taxon>Chlorophyta</taxon>
        <taxon>core chlorophytes</taxon>
        <taxon>Chlorophyceae</taxon>
        <taxon>CS clade</taxon>
        <taxon>Chlamydomonadales</taxon>
        <taxon>Haematococcaceae</taxon>
        <taxon>Haematococcus</taxon>
    </lineage>
</organism>
<feature type="compositionally biased region" description="Low complexity" evidence="1">
    <location>
        <begin position="416"/>
        <end position="427"/>
    </location>
</feature>
<feature type="region of interest" description="Disordered" evidence="1">
    <location>
        <begin position="247"/>
        <end position="266"/>
    </location>
</feature>
<accession>A0A6A0A8P3</accession>
<feature type="non-terminal residue" evidence="2">
    <location>
        <position position="1"/>
    </location>
</feature>
<feature type="compositionally biased region" description="Low complexity" evidence="1">
    <location>
        <begin position="443"/>
        <end position="459"/>
    </location>
</feature>
<feature type="non-terminal residue" evidence="2">
    <location>
        <position position="574"/>
    </location>
</feature>
<comment type="caution">
    <text evidence="2">The sequence shown here is derived from an EMBL/GenBank/DDBJ whole genome shotgun (WGS) entry which is preliminary data.</text>
</comment>
<keyword evidence="3" id="KW-1185">Reference proteome</keyword>
<dbReference type="AlphaFoldDB" id="A0A6A0A8P3"/>
<proteinExistence type="predicted"/>
<dbReference type="Proteomes" id="UP000485058">
    <property type="component" value="Unassembled WGS sequence"/>
</dbReference>
<evidence type="ECO:0000313" key="2">
    <source>
        <dbReference type="EMBL" id="GFH29080.1"/>
    </source>
</evidence>